<dbReference type="EMBL" id="BPLQ01003824">
    <property type="protein sequence ID" value="GIY03594.1"/>
    <property type="molecule type" value="Genomic_DNA"/>
</dbReference>
<reference evidence="14 15" key="1">
    <citation type="submission" date="2021-06" db="EMBL/GenBank/DDBJ databases">
        <title>Caerostris darwini draft genome.</title>
        <authorList>
            <person name="Kono N."/>
            <person name="Arakawa K."/>
        </authorList>
    </citation>
    <scope>NUCLEOTIDE SEQUENCE [LARGE SCALE GENOMIC DNA]</scope>
</reference>
<keyword evidence="7" id="KW-0915">Sodium</keyword>
<dbReference type="AlphaFoldDB" id="A0AAV4Q599"/>
<name>A0AAV4Q599_9ARAC</name>
<keyword evidence="4 12" id="KW-0894">Sodium channel</keyword>
<dbReference type="PANTHER" id="PTHR11690">
    <property type="entry name" value="AMILORIDE-SENSITIVE SODIUM CHANNEL-RELATED"/>
    <property type="match status" value="1"/>
</dbReference>
<dbReference type="GO" id="GO:0015280">
    <property type="term" value="F:ligand-gated sodium channel activity"/>
    <property type="evidence" value="ECO:0007669"/>
    <property type="project" value="TreeGrafter"/>
</dbReference>
<keyword evidence="6" id="KW-1133">Transmembrane helix</keyword>
<sequence>MSNKDEKCTEKETTNAPRNSISEVSSNNEKSEIETISEASRKASGICTASVVWKIIKYAIFLACFSFLFQQSVDFCNYYLTYPVTTSIVVRNSRIAKKPAITICNHNPFRRSTFCADYPDYCEKPNRLEEFCRKHPHFCKTNVSNLMIPKLHYHTTESENSRIDKLIYESYFNLSQETPSFIESCRRTQSVKPVLIYDPVLERHQANFVKCYSVNLHLLDNEYPETQEVVPSDDFDMSEEIIFCFDLKAREDDIFYPWTKNYLTFTIHSPFVPPNLFHEGIKLQEGYAYVVSVSLEEEHLQPAPYPTNCTDYVALGEKNNKAGPRSQEVRKFSN</sequence>
<evidence type="ECO:0000256" key="3">
    <source>
        <dbReference type="ARBA" id="ARBA00022448"/>
    </source>
</evidence>
<evidence type="ECO:0000256" key="7">
    <source>
        <dbReference type="ARBA" id="ARBA00023053"/>
    </source>
</evidence>
<keyword evidence="10 12" id="KW-0739">Sodium transport</keyword>
<comment type="subcellular location">
    <subcellularLocation>
        <location evidence="1">Membrane</location>
        <topology evidence="1">Multi-pass membrane protein</topology>
    </subcellularLocation>
</comment>
<evidence type="ECO:0000256" key="12">
    <source>
        <dbReference type="RuleBase" id="RU000679"/>
    </source>
</evidence>
<keyword evidence="5 12" id="KW-0812">Transmembrane</keyword>
<keyword evidence="8 12" id="KW-0406">Ion transport</keyword>
<organism evidence="14 15">
    <name type="scientific">Caerostris darwini</name>
    <dbReference type="NCBI Taxonomy" id="1538125"/>
    <lineage>
        <taxon>Eukaryota</taxon>
        <taxon>Metazoa</taxon>
        <taxon>Ecdysozoa</taxon>
        <taxon>Arthropoda</taxon>
        <taxon>Chelicerata</taxon>
        <taxon>Arachnida</taxon>
        <taxon>Araneae</taxon>
        <taxon>Araneomorphae</taxon>
        <taxon>Entelegynae</taxon>
        <taxon>Araneoidea</taxon>
        <taxon>Araneidae</taxon>
        <taxon>Caerostris</taxon>
    </lineage>
</organism>
<comment type="similarity">
    <text evidence="2 12">Belongs to the amiloride-sensitive sodium channel (TC 1.A.6) family.</text>
</comment>
<evidence type="ECO:0000256" key="11">
    <source>
        <dbReference type="ARBA" id="ARBA00023303"/>
    </source>
</evidence>
<keyword evidence="3 12" id="KW-0813">Transport</keyword>
<feature type="region of interest" description="Disordered" evidence="13">
    <location>
        <begin position="1"/>
        <end position="27"/>
    </location>
</feature>
<protein>
    <submittedName>
        <fullName evidence="14">Uncharacterized protein</fullName>
    </submittedName>
</protein>
<dbReference type="GO" id="GO:0005886">
    <property type="term" value="C:plasma membrane"/>
    <property type="evidence" value="ECO:0007669"/>
    <property type="project" value="TreeGrafter"/>
</dbReference>
<comment type="caution">
    <text evidence="14">The sequence shown here is derived from an EMBL/GenBank/DDBJ whole genome shotgun (WGS) entry which is preliminary data.</text>
</comment>
<evidence type="ECO:0000313" key="14">
    <source>
        <dbReference type="EMBL" id="GIY03594.1"/>
    </source>
</evidence>
<proteinExistence type="inferred from homology"/>
<feature type="compositionally biased region" description="Polar residues" evidence="13">
    <location>
        <begin position="14"/>
        <end position="27"/>
    </location>
</feature>
<dbReference type="InterPro" id="IPR001873">
    <property type="entry name" value="ENaC"/>
</dbReference>
<evidence type="ECO:0000256" key="9">
    <source>
        <dbReference type="ARBA" id="ARBA00023136"/>
    </source>
</evidence>
<feature type="compositionally biased region" description="Basic and acidic residues" evidence="13">
    <location>
        <begin position="1"/>
        <end position="13"/>
    </location>
</feature>
<keyword evidence="15" id="KW-1185">Reference proteome</keyword>
<evidence type="ECO:0000256" key="4">
    <source>
        <dbReference type="ARBA" id="ARBA00022461"/>
    </source>
</evidence>
<keyword evidence="11 12" id="KW-0407">Ion channel</keyword>
<dbReference type="Proteomes" id="UP001054837">
    <property type="component" value="Unassembled WGS sequence"/>
</dbReference>
<evidence type="ECO:0000256" key="1">
    <source>
        <dbReference type="ARBA" id="ARBA00004141"/>
    </source>
</evidence>
<keyword evidence="9" id="KW-0472">Membrane</keyword>
<accession>A0AAV4Q599</accession>
<evidence type="ECO:0000256" key="2">
    <source>
        <dbReference type="ARBA" id="ARBA00007193"/>
    </source>
</evidence>
<gene>
    <name evidence="14" type="primary">AVEN_224133_1</name>
    <name evidence="14" type="ORF">CDAR_425861</name>
</gene>
<evidence type="ECO:0000256" key="10">
    <source>
        <dbReference type="ARBA" id="ARBA00023201"/>
    </source>
</evidence>
<evidence type="ECO:0000256" key="5">
    <source>
        <dbReference type="ARBA" id="ARBA00022692"/>
    </source>
</evidence>
<evidence type="ECO:0000313" key="15">
    <source>
        <dbReference type="Proteomes" id="UP001054837"/>
    </source>
</evidence>
<dbReference type="Pfam" id="PF00858">
    <property type="entry name" value="ASC"/>
    <property type="match status" value="1"/>
</dbReference>
<evidence type="ECO:0000256" key="8">
    <source>
        <dbReference type="ARBA" id="ARBA00023065"/>
    </source>
</evidence>
<evidence type="ECO:0000256" key="13">
    <source>
        <dbReference type="SAM" id="MobiDB-lite"/>
    </source>
</evidence>
<evidence type="ECO:0000256" key="6">
    <source>
        <dbReference type="ARBA" id="ARBA00022989"/>
    </source>
</evidence>